<evidence type="ECO:0000313" key="2">
    <source>
        <dbReference type="Proteomes" id="UP000054350"/>
    </source>
</evidence>
<reference evidence="1 2" key="1">
    <citation type="submission" date="2009-11" db="EMBL/GenBank/DDBJ databases">
        <title>Annotation of Allomyces macrogynus ATCC 38327.</title>
        <authorList>
            <consortium name="The Broad Institute Genome Sequencing Platform"/>
            <person name="Russ C."/>
            <person name="Cuomo C."/>
            <person name="Burger G."/>
            <person name="Gray M.W."/>
            <person name="Holland P.W.H."/>
            <person name="King N."/>
            <person name="Lang F.B.F."/>
            <person name="Roger A.J."/>
            <person name="Ruiz-Trillo I."/>
            <person name="Young S.K."/>
            <person name="Zeng Q."/>
            <person name="Gargeya S."/>
            <person name="Fitzgerald M."/>
            <person name="Haas B."/>
            <person name="Abouelleil A."/>
            <person name="Alvarado L."/>
            <person name="Arachchi H.M."/>
            <person name="Berlin A."/>
            <person name="Chapman S.B."/>
            <person name="Gearin G."/>
            <person name="Goldberg J."/>
            <person name="Griggs A."/>
            <person name="Gujja S."/>
            <person name="Hansen M."/>
            <person name="Heiman D."/>
            <person name="Howarth C."/>
            <person name="Larimer J."/>
            <person name="Lui A."/>
            <person name="MacDonald P.J.P."/>
            <person name="McCowen C."/>
            <person name="Montmayeur A."/>
            <person name="Murphy C."/>
            <person name="Neiman D."/>
            <person name="Pearson M."/>
            <person name="Priest M."/>
            <person name="Roberts A."/>
            <person name="Saif S."/>
            <person name="Shea T."/>
            <person name="Sisk P."/>
            <person name="Stolte C."/>
            <person name="Sykes S."/>
            <person name="Wortman J."/>
            <person name="Nusbaum C."/>
            <person name="Birren B."/>
        </authorList>
    </citation>
    <scope>NUCLEOTIDE SEQUENCE [LARGE SCALE GENOMIC DNA]</scope>
    <source>
        <strain evidence="1 2">ATCC 38327</strain>
    </source>
</reference>
<organism evidence="1 2">
    <name type="scientific">Allomyces macrogynus (strain ATCC 38327)</name>
    <name type="common">Allomyces javanicus var. macrogynus</name>
    <dbReference type="NCBI Taxonomy" id="578462"/>
    <lineage>
        <taxon>Eukaryota</taxon>
        <taxon>Fungi</taxon>
        <taxon>Fungi incertae sedis</taxon>
        <taxon>Blastocladiomycota</taxon>
        <taxon>Blastocladiomycetes</taxon>
        <taxon>Blastocladiales</taxon>
        <taxon>Blastocladiaceae</taxon>
        <taxon>Allomyces</taxon>
    </lineage>
</organism>
<gene>
    <name evidence="1" type="ORF">AMAG_18122</name>
</gene>
<proteinExistence type="predicted"/>
<sequence>MPARDGPHPNAAIPLDPILVAEKERLAAGRDVADDVLRVEGLGIEFEINTGAPARRWWMFWRKEDAAVPAKKINRVLDDLWFSVKHNECFGYLGANGAGTLALLLR</sequence>
<dbReference type="EMBL" id="GG745334">
    <property type="protein sequence ID" value="KNE59202.1"/>
    <property type="molecule type" value="Genomic_DNA"/>
</dbReference>
<dbReference type="AlphaFoldDB" id="A0A0L0S9S8"/>
<protein>
    <submittedName>
        <fullName evidence="1">Uncharacterized protein</fullName>
    </submittedName>
</protein>
<dbReference type="OrthoDB" id="8061355at2759"/>
<reference evidence="2" key="2">
    <citation type="submission" date="2009-11" db="EMBL/GenBank/DDBJ databases">
        <title>The Genome Sequence of Allomyces macrogynus strain ATCC 38327.</title>
        <authorList>
            <consortium name="The Broad Institute Genome Sequencing Platform"/>
            <person name="Russ C."/>
            <person name="Cuomo C."/>
            <person name="Shea T."/>
            <person name="Young S.K."/>
            <person name="Zeng Q."/>
            <person name="Koehrsen M."/>
            <person name="Haas B."/>
            <person name="Borodovsky M."/>
            <person name="Guigo R."/>
            <person name="Alvarado L."/>
            <person name="Berlin A."/>
            <person name="Borenstein D."/>
            <person name="Chen Z."/>
            <person name="Engels R."/>
            <person name="Freedman E."/>
            <person name="Gellesch M."/>
            <person name="Goldberg J."/>
            <person name="Griggs A."/>
            <person name="Gujja S."/>
            <person name="Heiman D."/>
            <person name="Hepburn T."/>
            <person name="Howarth C."/>
            <person name="Jen D."/>
            <person name="Larson L."/>
            <person name="Lewis B."/>
            <person name="Mehta T."/>
            <person name="Park D."/>
            <person name="Pearson M."/>
            <person name="Roberts A."/>
            <person name="Saif S."/>
            <person name="Shenoy N."/>
            <person name="Sisk P."/>
            <person name="Stolte C."/>
            <person name="Sykes S."/>
            <person name="Walk T."/>
            <person name="White J."/>
            <person name="Yandava C."/>
            <person name="Burger G."/>
            <person name="Gray M.W."/>
            <person name="Holland P.W.H."/>
            <person name="King N."/>
            <person name="Lang F.B.F."/>
            <person name="Roger A.J."/>
            <person name="Ruiz-Trillo I."/>
            <person name="Lander E."/>
            <person name="Nusbaum C."/>
        </authorList>
    </citation>
    <scope>NUCLEOTIDE SEQUENCE [LARGE SCALE GENOMIC DNA]</scope>
    <source>
        <strain evidence="2">ATCC 38327</strain>
    </source>
</reference>
<dbReference type="VEuPathDB" id="FungiDB:AMAG_18122"/>
<dbReference type="Proteomes" id="UP000054350">
    <property type="component" value="Unassembled WGS sequence"/>
</dbReference>
<evidence type="ECO:0000313" key="1">
    <source>
        <dbReference type="EMBL" id="KNE59202.1"/>
    </source>
</evidence>
<name>A0A0L0S9S8_ALLM3</name>
<keyword evidence="2" id="KW-1185">Reference proteome</keyword>
<accession>A0A0L0S9S8</accession>